<evidence type="ECO:0000256" key="3">
    <source>
        <dbReference type="ARBA" id="ARBA00022692"/>
    </source>
</evidence>
<feature type="transmembrane region" description="Helical" evidence="6">
    <location>
        <begin position="104"/>
        <end position="122"/>
    </location>
</feature>
<dbReference type="GO" id="GO:0005886">
    <property type="term" value="C:plasma membrane"/>
    <property type="evidence" value="ECO:0007669"/>
    <property type="project" value="UniProtKB-SubCell"/>
</dbReference>
<evidence type="ECO:0000256" key="4">
    <source>
        <dbReference type="ARBA" id="ARBA00022989"/>
    </source>
</evidence>
<feature type="transmembrane region" description="Helical" evidence="6">
    <location>
        <begin position="299"/>
        <end position="332"/>
    </location>
</feature>
<evidence type="ECO:0000256" key="5">
    <source>
        <dbReference type="ARBA" id="ARBA00023136"/>
    </source>
</evidence>
<dbReference type="InterPro" id="IPR036259">
    <property type="entry name" value="MFS_trans_sf"/>
</dbReference>
<reference evidence="7" key="1">
    <citation type="submission" date="2024-06" db="EMBL/GenBank/DDBJ databases">
        <title>Streptomyces sp. strain HUAS MG91 genome sequences.</title>
        <authorList>
            <person name="Mo P."/>
        </authorList>
    </citation>
    <scope>NUCLEOTIDE SEQUENCE</scope>
    <source>
        <strain evidence="7">HUAS MG91</strain>
    </source>
</reference>
<evidence type="ECO:0000256" key="6">
    <source>
        <dbReference type="SAM" id="Phobius"/>
    </source>
</evidence>
<dbReference type="CDD" id="cd06173">
    <property type="entry name" value="MFS_MefA_like"/>
    <property type="match status" value="1"/>
</dbReference>
<dbReference type="Gene3D" id="1.20.1250.20">
    <property type="entry name" value="MFS general substrate transporter like domains"/>
    <property type="match status" value="1"/>
</dbReference>
<keyword evidence="4 6" id="KW-1133">Transmembrane helix</keyword>
<dbReference type="PANTHER" id="PTHR23513">
    <property type="entry name" value="INTEGRAL MEMBRANE EFFLUX PROTEIN-RELATED"/>
    <property type="match status" value="1"/>
</dbReference>
<evidence type="ECO:0000256" key="1">
    <source>
        <dbReference type="ARBA" id="ARBA00004651"/>
    </source>
</evidence>
<proteinExistence type="predicted"/>
<keyword evidence="5 6" id="KW-0472">Membrane</keyword>
<sequence>MDKGRAERLGRDFGWLWAAFAVSSAGSMLAFDAFALIAVTVLHSSPVRVSFLSAAGIAAGALFAVPLGPWVEFRRKRPVMVGADLARCAALLTLPLAYALHALSYTQLVLVSVVVATADIVFRAASGAHLKALVPREGLLTASARFESTTWTTTALGPPLGGAAIGLFGPLTTVVGDAVSYLLSAAGVRRIRRPEPPPPAAASNRISGSDIAEGWRHLWRTPYLRALFLNSTLVNGLIMVGAPLMAVLMLRELGFPAWEYGLAYGVPCVGGLIGSRLSSRLVRRYGEQRVLRWSGTARVCWPVGLALTGTGTGGLVTVMVVELGLITCIGVYNPVLAKERLQHTDSDRLARVLSAWTVTGRAVTATLTLAWGALASLIGTRPALAVAGVLLLATPALLPTTPRAPLPAPTTRKSPTGP</sequence>
<organism evidence="7">
    <name type="scientific">Streptomyces tabacisoli</name>
    <dbReference type="NCBI Taxonomy" id="3156398"/>
    <lineage>
        <taxon>Bacteria</taxon>
        <taxon>Bacillati</taxon>
        <taxon>Actinomycetota</taxon>
        <taxon>Actinomycetes</taxon>
        <taxon>Kitasatosporales</taxon>
        <taxon>Streptomycetaceae</taxon>
        <taxon>Streptomyces</taxon>
    </lineage>
</organism>
<keyword evidence="2" id="KW-1003">Cell membrane</keyword>
<keyword evidence="3 6" id="KW-0812">Transmembrane</keyword>
<evidence type="ECO:0000256" key="2">
    <source>
        <dbReference type="ARBA" id="ARBA00022475"/>
    </source>
</evidence>
<dbReference type="GO" id="GO:0022857">
    <property type="term" value="F:transmembrane transporter activity"/>
    <property type="evidence" value="ECO:0007669"/>
    <property type="project" value="InterPro"/>
</dbReference>
<dbReference type="InterPro" id="IPR011701">
    <property type="entry name" value="MFS"/>
</dbReference>
<dbReference type="SUPFAM" id="SSF103473">
    <property type="entry name" value="MFS general substrate transporter"/>
    <property type="match status" value="1"/>
</dbReference>
<feature type="transmembrane region" description="Helical" evidence="6">
    <location>
        <begin position="261"/>
        <end position="278"/>
    </location>
</feature>
<feature type="transmembrane region" description="Helical" evidence="6">
    <location>
        <begin position="49"/>
        <end position="67"/>
    </location>
</feature>
<feature type="transmembrane region" description="Helical" evidence="6">
    <location>
        <begin position="12"/>
        <end position="37"/>
    </location>
</feature>
<evidence type="ECO:0000313" key="7">
    <source>
        <dbReference type="EMBL" id="XCJ71862.1"/>
    </source>
</evidence>
<dbReference type="EMBL" id="CP159534">
    <property type="protein sequence ID" value="XCJ71862.1"/>
    <property type="molecule type" value="Genomic_DNA"/>
</dbReference>
<name>A0AAU8IVS4_9ACTN</name>
<dbReference type="RefSeq" id="WP_353943463.1">
    <property type="nucleotide sequence ID" value="NZ_CP159534.1"/>
</dbReference>
<feature type="transmembrane region" description="Helical" evidence="6">
    <location>
        <begin position="226"/>
        <end position="249"/>
    </location>
</feature>
<accession>A0AAU8IVS4</accession>
<gene>
    <name evidence="7" type="ORF">ABII15_18635</name>
</gene>
<dbReference type="KEGG" id="stac:ABII15_18635"/>
<dbReference type="PANTHER" id="PTHR23513:SF6">
    <property type="entry name" value="MAJOR FACILITATOR SUPERFAMILY ASSOCIATED DOMAIN-CONTAINING PROTEIN"/>
    <property type="match status" value="1"/>
</dbReference>
<comment type="subcellular location">
    <subcellularLocation>
        <location evidence="1">Cell membrane</location>
        <topology evidence="1">Multi-pass membrane protein</topology>
    </subcellularLocation>
</comment>
<dbReference type="AlphaFoldDB" id="A0AAU8IVS4"/>
<protein>
    <submittedName>
        <fullName evidence="7">MFS transporter</fullName>
    </submittedName>
</protein>
<dbReference type="Pfam" id="PF07690">
    <property type="entry name" value="MFS_1"/>
    <property type="match status" value="1"/>
</dbReference>